<dbReference type="Gene3D" id="3.40.50.300">
    <property type="entry name" value="P-loop containing nucleotide triphosphate hydrolases"/>
    <property type="match status" value="2"/>
</dbReference>
<proteinExistence type="inferred from homology"/>
<reference evidence="7" key="1">
    <citation type="journal article" date="2019" name="Int. J. Syst. Evol. Microbiol.">
        <title>The Global Catalogue of Microorganisms (GCM) 10K type strain sequencing project: providing services to taxonomists for standard genome sequencing and annotation.</title>
        <authorList>
            <consortium name="The Broad Institute Genomics Platform"/>
            <consortium name="The Broad Institute Genome Sequencing Center for Infectious Disease"/>
            <person name="Wu L."/>
            <person name="Ma J."/>
        </authorList>
    </citation>
    <scope>NUCLEOTIDE SEQUENCE [LARGE SCALE GENOMIC DNA]</scope>
    <source>
        <strain evidence="7">CCUG 53915</strain>
    </source>
</reference>
<dbReference type="InterPro" id="IPR038729">
    <property type="entry name" value="Rad50/SbcC_AAA"/>
</dbReference>
<dbReference type="PANTHER" id="PTHR32114:SF2">
    <property type="entry name" value="ABC TRANSPORTER ABCH.3"/>
    <property type="match status" value="1"/>
</dbReference>
<dbReference type="Proteomes" id="UP001597231">
    <property type="component" value="Unassembled WGS sequence"/>
</dbReference>
<comment type="similarity">
    <text evidence="1">Belongs to the SMC family. SbcC subfamily.</text>
</comment>
<organism evidence="6 7">
    <name type="scientific">Sporosarcina contaminans</name>
    <dbReference type="NCBI Taxonomy" id="633403"/>
    <lineage>
        <taxon>Bacteria</taxon>
        <taxon>Bacillati</taxon>
        <taxon>Bacillota</taxon>
        <taxon>Bacilli</taxon>
        <taxon>Bacillales</taxon>
        <taxon>Caryophanaceae</taxon>
        <taxon>Sporosarcina</taxon>
    </lineage>
</organism>
<keyword evidence="7" id="KW-1185">Reference proteome</keyword>
<evidence type="ECO:0000256" key="4">
    <source>
        <dbReference type="SAM" id="Coils"/>
    </source>
</evidence>
<evidence type="ECO:0000256" key="1">
    <source>
        <dbReference type="ARBA" id="ARBA00006930"/>
    </source>
</evidence>
<gene>
    <name evidence="6" type="ORF">ACFQ38_18785</name>
</gene>
<protein>
    <recommendedName>
        <fullName evidence="3">Nuclease SbcCD subunit C</fullName>
    </recommendedName>
</protein>
<feature type="domain" description="Rad50/SbcC-type AAA" evidence="5">
    <location>
        <begin position="5"/>
        <end position="216"/>
    </location>
</feature>
<dbReference type="Pfam" id="PF13558">
    <property type="entry name" value="SbcC_Walker_B"/>
    <property type="match status" value="1"/>
</dbReference>
<comment type="caution">
    <text evidence="6">The sequence shown here is derived from an EMBL/GenBank/DDBJ whole genome shotgun (WGS) entry which is preliminary data.</text>
</comment>
<evidence type="ECO:0000259" key="5">
    <source>
        <dbReference type="Pfam" id="PF13476"/>
    </source>
</evidence>
<dbReference type="EMBL" id="JBHTLT010000135">
    <property type="protein sequence ID" value="MFD1207150.1"/>
    <property type="molecule type" value="Genomic_DNA"/>
</dbReference>
<comment type="subunit">
    <text evidence="2">Heterodimer of SbcC and SbcD.</text>
</comment>
<name>A0ABW3U2F6_9BACL</name>
<dbReference type="InterPro" id="IPR027417">
    <property type="entry name" value="P-loop_NTPase"/>
</dbReference>
<sequence>MKPIQLTMTAFGPYKNTEVIRFDELKGHRLFVVSGPTGAGKTTIFDGICFALYGQASGEDRTEIRAMRSDFADDSVQTSVELLFELHGRKFRIMRQIPYTKAGNKTETLARCELFELTDNGEVPAVDRQIVTEINKKIETLVGFTQSQFSQIVMLPQGEFRKFLTSDTENKETIMRKIFKTEPYQQIVERLKTKKDEAQQRLIKANHAIEGFIQQIHTAVPERDSTIFSVLANEHYNSRQVMEGLKEEILFYDKKSSSDKERYEETYKQHEALFAKLHTAKMINEQFDQLHNREKVLQDMTNQLPEVKKSEMRFEEAERASYIQEIEQQSIRAAEESDLKLKEYAVAKKEEEQAAISLSSFEKRYQEEEGKSAERNELSEQLLRLRDHLPAVRSLEEKKKLLLQIKAKGKSIATEVELTEKMVGEEKNKQSRLEELIDRLENDLLSFDEIVEKSNIVREQCKTMDAIHLLSQKAEHLKAAADEKNAHYEAIKKESDQLHSAWMEDVAARIAETLHDGDACPVCGSEHHPMKAHEISERAVSQQQLEEIKQRLVTAEHNLREASVALESCQSQLLEKKNEAQALDIRADRESLHLQRESLEKEIAALREKREMLSNKRKERKRIQDTLDGLVEKLDKLQKMLNEERTYYKTEYALFNQSMDSIPEEMRNLMALEEKILQVEKRKVELENAWTAIQKDCEKARERFSVAQSTLSFTKKAFEESVEKKRIAEERFLAALDEHNFPTTADYHRAKLPFEERQNLKELVRNHYQQMHTVSESIKELQKQLDGKEKIDLTELSLTVTHMKERYEAALSEWKRSIDCTNALSSLLEKIEQAAKDIGDQERIVGKIADLFDVVRGQNRMKLSFERFIQIDYLERIIQSANERLKHLSNGQYEFVRSGRQEMRGRQSGLSIDVYDAYTGQNRDVKTLSGGEKFNASLCLALGMADVIQSFQGSVSIDTMFIDEGFGTLDEESLRKAIDALIELQKTGRLIGIISHVEELKASLPAILQVEKSREGHSTTRFIIK</sequence>
<evidence type="ECO:0000313" key="6">
    <source>
        <dbReference type="EMBL" id="MFD1207150.1"/>
    </source>
</evidence>
<feature type="coiled-coil region" evidence="4">
    <location>
        <begin position="538"/>
        <end position="689"/>
    </location>
</feature>
<dbReference type="Pfam" id="PF13476">
    <property type="entry name" value="AAA_23"/>
    <property type="match status" value="1"/>
</dbReference>
<accession>A0ABW3U2F6</accession>
<evidence type="ECO:0000256" key="3">
    <source>
        <dbReference type="ARBA" id="ARBA00013368"/>
    </source>
</evidence>
<evidence type="ECO:0000313" key="7">
    <source>
        <dbReference type="Proteomes" id="UP001597231"/>
    </source>
</evidence>
<evidence type="ECO:0000256" key="2">
    <source>
        <dbReference type="ARBA" id="ARBA00011322"/>
    </source>
</evidence>
<dbReference type="SUPFAM" id="SSF52540">
    <property type="entry name" value="P-loop containing nucleoside triphosphate hydrolases"/>
    <property type="match status" value="1"/>
</dbReference>
<keyword evidence="4" id="KW-0175">Coiled coil</keyword>
<dbReference type="RefSeq" id="WP_381482815.1">
    <property type="nucleotide sequence ID" value="NZ_JBHTLT010000135.1"/>
</dbReference>
<dbReference type="PANTHER" id="PTHR32114">
    <property type="entry name" value="ABC TRANSPORTER ABCH.3"/>
    <property type="match status" value="1"/>
</dbReference>